<keyword evidence="4" id="KW-1185">Reference proteome</keyword>
<sequence>MSAIHIPWSRIPASGDTGGVVPPGQPSDDGDMASRLTALETTLPTLATKGDLHSLDASIKTWMIATVIGLFLGFAGLFFAMNNAARPALAPSVAQAPIVIQVPAYAPLQQEASSPARAQALSRPSAQGSRQ</sequence>
<protein>
    <submittedName>
        <fullName evidence="3">Uncharacterized protein</fullName>
    </submittedName>
</protein>
<dbReference type="Proteomes" id="UP000199477">
    <property type="component" value="Unassembled WGS sequence"/>
</dbReference>
<keyword evidence="2" id="KW-1133">Transmembrane helix</keyword>
<feature type="transmembrane region" description="Helical" evidence="2">
    <location>
        <begin position="62"/>
        <end position="81"/>
    </location>
</feature>
<evidence type="ECO:0000256" key="1">
    <source>
        <dbReference type="SAM" id="MobiDB-lite"/>
    </source>
</evidence>
<accession>A0A1I2FV50</accession>
<dbReference type="AlphaFoldDB" id="A0A1I2FV50"/>
<keyword evidence="2" id="KW-0472">Membrane</keyword>
<evidence type="ECO:0000313" key="3">
    <source>
        <dbReference type="EMBL" id="SFF09225.1"/>
    </source>
</evidence>
<dbReference type="EMBL" id="FONH01000007">
    <property type="protein sequence ID" value="SFF09225.1"/>
    <property type="molecule type" value="Genomic_DNA"/>
</dbReference>
<dbReference type="RefSeq" id="WP_143096512.1">
    <property type="nucleotide sequence ID" value="NZ_FONH01000007.1"/>
</dbReference>
<reference evidence="4" key="1">
    <citation type="submission" date="2016-10" db="EMBL/GenBank/DDBJ databases">
        <authorList>
            <person name="Varghese N."/>
            <person name="Submissions S."/>
        </authorList>
    </citation>
    <scope>NUCLEOTIDE SEQUENCE [LARGE SCALE GENOMIC DNA]</scope>
    <source>
        <strain evidence="4">UNC178MFTsu3.1</strain>
    </source>
</reference>
<dbReference type="STRING" id="500610.SAMN02799615_02403"/>
<keyword evidence="2" id="KW-0812">Transmembrane</keyword>
<proteinExistence type="predicted"/>
<gene>
    <name evidence="3" type="ORF">SAMN02799615_02403</name>
</gene>
<evidence type="ECO:0000256" key="2">
    <source>
        <dbReference type="SAM" id="Phobius"/>
    </source>
</evidence>
<evidence type="ECO:0000313" key="4">
    <source>
        <dbReference type="Proteomes" id="UP000199477"/>
    </source>
</evidence>
<feature type="region of interest" description="Disordered" evidence="1">
    <location>
        <begin position="1"/>
        <end position="28"/>
    </location>
</feature>
<name>A0A1I2FV50_9GAMM</name>
<organism evidence="3 4">
    <name type="scientific">Dyella marensis</name>
    <dbReference type="NCBI Taxonomy" id="500610"/>
    <lineage>
        <taxon>Bacteria</taxon>
        <taxon>Pseudomonadati</taxon>
        <taxon>Pseudomonadota</taxon>
        <taxon>Gammaproteobacteria</taxon>
        <taxon>Lysobacterales</taxon>
        <taxon>Rhodanobacteraceae</taxon>
        <taxon>Dyella</taxon>
    </lineage>
</organism>